<dbReference type="EMBL" id="CP002656">
    <property type="protein sequence ID" value="AEB96000.1"/>
    <property type="molecule type" value="Genomic_DNA"/>
</dbReference>
<dbReference type="HOGENOM" id="CLU_2930207_0_0_2"/>
<accession>F4G1B3</accession>
<name>F4G1B3_METCR</name>
<proteinExistence type="predicted"/>
<protein>
    <submittedName>
        <fullName evidence="1">Uncharacterized protein</fullName>
    </submittedName>
</protein>
<dbReference type="KEGG" id="mcn:Mcup_1898"/>
<keyword evidence="2" id="KW-1185">Reference proteome</keyword>
<dbReference type="Proteomes" id="UP000007812">
    <property type="component" value="Chromosome"/>
</dbReference>
<organism evidence="1 2">
    <name type="scientific">Metallosphaera cuprina (strain Ar-4)</name>
    <dbReference type="NCBI Taxonomy" id="1006006"/>
    <lineage>
        <taxon>Archaea</taxon>
        <taxon>Thermoproteota</taxon>
        <taxon>Thermoprotei</taxon>
        <taxon>Sulfolobales</taxon>
        <taxon>Sulfolobaceae</taxon>
        <taxon>Metallosphaera</taxon>
    </lineage>
</organism>
<sequence length="60" mass="7043">MEKQKHSNQAKEKGYVIFQVSTVLGLTKTEQLSETFRCKGKRVSKVVIFYRDCLTRFDIE</sequence>
<dbReference type="AlphaFoldDB" id="F4G1B3"/>
<gene>
    <name evidence="1" type="ordered locus">Mcup_1898</name>
</gene>
<reference evidence="1 2" key="1">
    <citation type="journal article" date="2011" name="J. Bacteriol.">
        <title>Complete genome sequence of Metallosphaera cuprina, a metal sulfide-oxidizing archaeon from a hot spring.</title>
        <authorList>
            <person name="Liu L.J."/>
            <person name="You X.Y."/>
            <person name="Zheng H."/>
            <person name="Wang S."/>
            <person name="Jiang C.Y."/>
            <person name="Liu S.J."/>
        </authorList>
    </citation>
    <scope>NUCLEOTIDE SEQUENCE [LARGE SCALE GENOMIC DNA]</scope>
    <source>
        <strain evidence="1 2">Ar-4</strain>
    </source>
</reference>
<dbReference type="PATRIC" id="fig|1006006.8.peg.1902"/>
<evidence type="ECO:0000313" key="2">
    <source>
        <dbReference type="Proteomes" id="UP000007812"/>
    </source>
</evidence>
<evidence type="ECO:0000313" key="1">
    <source>
        <dbReference type="EMBL" id="AEB96000.1"/>
    </source>
</evidence>